<dbReference type="Proteomes" id="UP000193224">
    <property type="component" value="Unassembled WGS sequence"/>
</dbReference>
<evidence type="ECO:0000313" key="7">
    <source>
        <dbReference type="Proteomes" id="UP000193224"/>
    </source>
</evidence>
<proteinExistence type="predicted"/>
<dbReference type="GO" id="GO:0005886">
    <property type="term" value="C:plasma membrane"/>
    <property type="evidence" value="ECO:0007669"/>
    <property type="project" value="TreeGrafter"/>
</dbReference>
<keyword evidence="2 4" id="KW-1133">Transmembrane helix</keyword>
<feature type="transmembrane region" description="Helical" evidence="4">
    <location>
        <begin position="102"/>
        <end position="119"/>
    </location>
</feature>
<dbReference type="PROSITE" id="PS50850">
    <property type="entry name" value="MFS"/>
    <property type="match status" value="1"/>
</dbReference>
<dbReference type="CDD" id="cd17477">
    <property type="entry name" value="MFS_YcaD_like"/>
    <property type="match status" value="1"/>
</dbReference>
<gene>
    <name evidence="6" type="primary">ycaD_4</name>
    <name evidence="6" type="ORF">ROA7745_01387</name>
</gene>
<feature type="transmembrane region" description="Helical" evidence="4">
    <location>
        <begin position="288"/>
        <end position="308"/>
    </location>
</feature>
<sequence>MQRAIMENWALFLGMLMLMIANGLLVTLLSIRGAGLGFTPLTISIMQACYPLGALIGTITVPHLIEKVGHIRVFSALASLVSIAAIIHLLTSDPISWSAMRFMAGICFPGLYVVTESWLNAKSENRIRAQVLSVYFIIQTLGPAAGTAMVGFPDPSGNLMFGIVSILISLAIVPLLLSGIRAPDFSAPDRMSVTKLYRVSPMAVMGIVLMSIAVSAWFIALPLYGLQKGFTEAQASGALVVAMIAAGVVQYPVGWISDNIDRRYVVIGLCFVAILAAVWMAVDTSPSRIIIGFAVIAAMTLPVYSILAAHANDQLKPSQVIAASGTMVFLLQFGQVFGMLLGPNVTAMGDGRGLQLLVAVISVGVIVIAVARRVSREAPEETGEVLATGILGAAQPGLLQAEVIAASDEAERE</sequence>
<evidence type="ECO:0000259" key="5">
    <source>
        <dbReference type="PROSITE" id="PS50850"/>
    </source>
</evidence>
<evidence type="ECO:0000256" key="3">
    <source>
        <dbReference type="ARBA" id="ARBA00023136"/>
    </source>
</evidence>
<reference evidence="6 7" key="1">
    <citation type="submission" date="2017-03" db="EMBL/GenBank/DDBJ databases">
        <authorList>
            <person name="Afonso C.L."/>
            <person name="Miller P.J."/>
            <person name="Scott M.A."/>
            <person name="Spackman E."/>
            <person name="Goraichik I."/>
            <person name="Dimitrov K.M."/>
            <person name="Suarez D.L."/>
            <person name="Swayne D.E."/>
        </authorList>
    </citation>
    <scope>NUCLEOTIDE SEQUENCE [LARGE SCALE GENOMIC DNA]</scope>
    <source>
        <strain evidence="6 7">CECT 7745</strain>
    </source>
</reference>
<dbReference type="PANTHER" id="PTHR23521:SF3">
    <property type="entry name" value="MFS TRANSPORTER"/>
    <property type="match status" value="1"/>
</dbReference>
<evidence type="ECO:0000256" key="1">
    <source>
        <dbReference type="ARBA" id="ARBA00022692"/>
    </source>
</evidence>
<feature type="transmembrane region" description="Helical" evidence="4">
    <location>
        <begin position="201"/>
        <end position="224"/>
    </location>
</feature>
<dbReference type="InterPro" id="IPR047200">
    <property type="entry name" value="MFS_YcaD-like"/>
</dbReference>
<organism evidence="6 7">
    <name type="scientific">Roseovarius aestuarii</name>
    <dbReference type="NCBI Taxonomy" id="475083"/>
    <lineage>
        <taxon>Bacteria</taxon>
        <taxon>Pseudomonadati</taxon>
        <taxon>Pseudomonadota</taxon>
        <taxon>Alphaproteobacteria</taxon>
        <taxon>Rhodobacterales</taxon>
        <taxon>Roseobacteraceae</taxon>
        <taxon>Roseovarius</taxon>
    </lineage>
</organism>
<evidence type="ECO:0000256" key="2">
    <source>
        <dbReference type="ARBA" id="ARBA00022989"/>
    </source>
</evidence>
<dbReference type="AlphaFoldDB" id="A0A1X7BPM0"/>
<evidence type="ECO:0000313" key="6">
    <source>
        <dbReference type="EMBL" id="SMC11572.1"/>
    </source>
</evidence>
<feature type="transmembrane region" description="Helical" evidence="4">
    <location>
        <begin position="159"/>
        <end position="180"/>
    </location>
</feature>
<dbReference type="InterPro" id="IPR036259">
    <property type="entry name" value="MFS_trans_sf"/>
</dbReference>
<feature type="domain" description="Major facilitator superfamily (MFS) profile" evidence="5">
    <location>
        <begin position="199"/>
        <end position="413"/>
    </location>
</feature>
<feature type="transmembrane region" description="Helical" evidence="4">
    <location>
        <begin position="37"/>
        <end position="61"/>
    </location>
</feature>
<dbReference type="InterPro" id="IPR011701">
    <property type="entry name" value="MFS"/>
</dbReference>
<evidence type="ECO:0000256" key="4">
    <source>
        <dbReference type="SAM" id="Phobius"/>
    </source>
</evidence>
<accession>A0A1X7BPM0</accession>
<protein>
    <submittedName>
        <fullName evidence="6">Putative MFS-type transporter YcaD</fullName>
    </submittedName>
</protein>
<feature type="transmembrane region" description="Helical" evidence="4">
    <location>
        <begin position="131"/>
        <end position="153"/>
    </location>
</feature>
<feature type="transmembrane region" description="Helical" evidence="4">
    <location>
        <begin position="353"/>
        <end position="371"/>
    </location>
</feature>
<feature type="transmembrane region" description="Helical" evidence="4">
    <location>
        <begin position="9"/>
        <end position="31"/>
    </location>
</feature>
<dbReference type="Gene3D" id="1.20.1250.20">
    <property type="entry name" value="MFS general substrate transporter like domains"/>
    <property type="match status" value="2"/>
</dbReference>
<dbReference type="GO" id="GO:0022857">
    <property type="term" value="F:transmembrane transporter activity"/>
    <property type="evidence" value="ECO:0007669"/>
    <property type="project" value="InterPro"/>
</dbReference>
<dbReference type="OrthoDB" id="9810614at2"/>
<keyword evidence="7" id="KW-1185">Reference proteome</keyword>
<dbReference type="SUPFAM" id="SSF103473">
    <property type="entry name" value="MFS general substrate transporter"/>
    <property type="match status" value="1"/>
</dbReference>
<dbReference type="EMBL" id="FWXB01000003">
    <property type="protein sequence ID" value="SMC11572.1"/>
    <property type="molecule type" value="Genomic_DNA"/>
</dbReference>
<keyword evidence="3 4" id="KW-0472">Membrane</keyword>
<dbReference type="InterPro" id="IPR020846">
    <property type="entry name" value="MFS_dom"/>
</dbReference>
<feature type="transmembrane region" description="Helical" evidence="4">
    <location>
        <begin position="73"/>
        <end position="90"/>
    </location>
</feature>
<feature type="transmembrane region" description="Helical" evidence="4">
    <location>
        <begin position="236"/>
        <end position="257"/>
    </location>
</feature>
<dbReference type="PANTHER" id="PTHR23521">
    <property type="entry name" value="TRANSPORTER MFS SUPERFAMILY"/>
    <property type="match status" value="1"/>
</dbReference>
<dbReference type="Pfam" id="PF07690">
    <property type="entry name" value="MFS_1"/>
    <property type="match status" value="1"/>
</dbReference>
<feature type="transmembrane region" description="Helical" evidence="4">
    <location>
        <begin position="264"/>
        <end position="282"/>
    </location>
</feature>
<name>A0A1X7BPM0_9RHOB</name>
<feature type="transmembrane region" description="Helical" evidence="4">
    <location>
        <begin position="320"/>
        <end position="341"/>
    </location>
</feature>
<dbReference type="RefSeq" id="WP_085799503.1">
    <property type="nucleotide sequence ID" value="NZ_FWXB01000003.1"/>
</dbReference>
<keyword evidence="1 4" id="KW-0812">Transmembrane</keyword>